<protein>
    <submittedName>
        <fullName evidence="2">Uncharacterized protein</fullName>
    </submittedName>
</protein>
<reference evidence="2 3" key="1">
    <citation type="submission" date="2014-06" db="EMBL/GenBank/DDBJ databases">
        <authorList>
            <person name="Swart Estienne"/>
        </authorList>
    </citation>
    <scope>NUCLEOTIDE SEQUENCE [LARGE SCALE GENOMIC DNA]</scope>
    <source>
        <strain evidence="2 3">130c</strain>
    </source>
</reference>
<dbReference type="InParanoid" id="A0A078AAF7"/>
<dbReference type="AlphaFoldDB" id="A0A078AAF7"/>
<feature type="region of interest" description="Disordered" evidence="1">
    <location>
        <begin position="1"/>
        <end position="20"/>
    </location>
</feature>
<dbReference type="Proteomes" id="UP000039865">
    <property type="component" value="Unassembled WGS sequence"/>
</dbReference>
<sequence>MKRKHGSCKKKQPRHLKQSSEYQLALERGVIGLPDPEILKIYASKIKNENSRYPSEFRENTHNEENEQLSMLNSQAILKQNDNVGPPQIDQESVQYQYKHNDSMPPALQIMIPAQNQ</sequence>
<evidence type="ECO:0000313" key="3">
    <source>
        <dbReference type="Proteomes" id="UP000039865"/>
    </source>
</evidence>
<dbReference type="EMBL" id="CCKQ01007826">
    <property type="protein sequence ID" value="CDW79250.1"/>
    <property type="molecule type" value="Genomic_DNA"/>
</dbReference>
<proteinExistence type="predicted"/>
<organism evidence="2 3">
    <name type="scientific">Stylonychia lemnae</name>
    <name type="common">Ciliate</name>
    <dbReference type="NCBI Taxonomy" id="5949"/>
    <lineage>
        <taxon>Eukaryota</taxon>
        <taxon>Sar</taxon>
        <taxon>Alveolata</taxon>
        <taxon>Ciliophora</taxon>
        <taxon>Intramacronucleata</taxon>
        <taxon>Spirotrichea</taxon>
        <taxon>Stichotrichia</taxon>
        <taxon>Sporadotrichida</taxon>
        <taxon>Oxytrichidae</taxon>
        <taxon>Stylonychinae</taxon>
        <taxon>Stylonychia</taxon>
    </lineage>
</organism>
<gene>
    <name evidence="2" type="primary">Contig10570.g11284</name>
    <name evidence="2" type="ORF">STYLEM_8236</name>
</gene>
<accession>A0A078AAF7</accession>
<keyword evidence="3" id="KW-1185">Reference proteome</keyword>
<name>A0A078AAF7_STYLE</name>
<evidence type="ECO:0000256" key="1">
    <source>
        <dbReference type="SAM" id="MobiDB-lite"/>
    </source>
</evidence>
<evidence type="ECO:0000313" key="2">
    <source>
        <dbReference type="EMBL" id="CDW79250.1"/>
    </source>
</evidence>
<feature type="compositionally biased region" description="Basic residues" evidence="1">
    <location>
        <begin position="1"/>
        <end position="17"/>
    </location>
</feature>